<evidence type="ECO:0000256" key="5">
    <source>
        <dbReference type="ARBA" id="ARBA00023277"/>
    </source>
</evidence>
<dbReference type="Gene3D" id="3.10.50.10">
    <property type="match status" value="1"/>
</dbReference>
<evidence type="ECO:0000313" key="11">
    <source>
        <dbReference type="EMBL" id="EIM79367.1"/>
    </source>
</evidence>
<sequence>MNSQSNCFIPSLPSCSAPSSPRKIGYYAGWATGRPCGAVYPSQIDWSGYTHAHYAFATISEDFEIVIADTDVPLLQELVAQKVYAGGLKVVIAVGGWTFSEADPSQQIFSLMIATATSRSTFISSVESALNTYGLDGIDIDFEYPGAVERNAPATDTPNLTAFFSEISAALPNTILSIATPAGYWFLKGFEIDKIADYVTYMNMIFYDYHGPWDTNVTDQPSVTNPQTSIVDIETSTELYVRAGIDLSIVNLGLAWYGRTYHLQDPTCTGYNCTMTGGGAAGECDQASGVLAQFEILDMIANGNAPIYDGGSETYWFNTDGDLVTFDQDDTWSAKTDFAESTCFGGTFIWSMDQVIPGTDGTGVGSNKTGSGSGSGSGEAPTYSIIPWNPNPYPASAAPSETFVASGATYVIPVPTTTTAITVGGNVITLGPGGTPIMSLVPTGVSQPNAVTPSWTYQIAPPSGARTLTFTAPISGSTTYATSIVVPATPGAPAATVTGPPGDTNCDGSNQWAVAYGPSISGCLPADVGVPGGTTPSAAPPNDWTGAWIDPQPPFTTSNVAPSASYSYITWNPNPFPPSSASSETIILSGTTTTFSIPSTTTSLLLAGATITLNPGGTPINSPVPTGFSIVSGTTPTWTYYISPTPSASTVTYTAPLTSAPTWTSTVPIPSASNAPASTVTGPPGDHDLCDQSTNVWSLLFGGSILGCMPADVGIQGGITPKPMRPPGWTGSWTDPFPIATGEPDDGSEPSTTTTGTSTSTSSSSSSSSSAPACTPANFAELYNSYDLPDDPGNADWEDEGTDPDYKRKRGLLGARVPIYTPRHIAVQNCISVESPQAVLLGAGSYLTLDDTTFYTGTDLSVSYVNSRPSQRPSVQEHIFELGYINQFFTNGPITDCDWIKSNAFNYVRADGSTLGSAILAAIDNTDNMVWADVPMNQAKSNVVNGNSNSASSPPQLATMQYIRINQAGDTNLESDLAELETFIRNQAALGEYFGRTSSIFSATALKVQNLLAEITPPTNGIPDQSTSVPLLFYNWLHDLVSGYPNGCVSRSGYTWTYYQNTVQLLIASGVIDQQLECSLPLYNYGILNPSSFTYTDLLPVAPTSSRCNVPGSLGYPGYRDPQGNHYILFDDEFTVMGSGRTDSYAIGTGTTLSGSHLQATDVSGTTGCGGVYSLADATPNSGDTPVYVNFDCASQTDPGGAGTFNTMTYYINNQPLSCAIIFNDEDEHSATSAFLCGPDGNAVSTCASSVAAGGDSGDEPIIISTVWFTQLNTGT</sequence>
<evidence type="ECO:0000256" key="8">
    <source>
        <dbReference type="RuleBase" id="RU000489"/>
    </source>
</evidence>
<evidence type="ECO:0000313" key="12">
    <source>
        <dbReference type="Proteomes" id="UP000053927"/>
    </source>
</evidence>
<feature type="compositionally biased region" description="Low complexity" evidence="9">
    <location>
        <begin position="751"/>
        <end position="770"/>
    </location>
</feature>
<evidence type="ECO:0000256" key="1">
    <source>
        <dbReference type="ARBA" id="ARBA00000822"/>
    </source>
</evidence>
<dbReference type="InterPro" id="IPR017853">
    <property type="entry name" value="GH"/>
</dbReference>
<proteinExistence type="predicted"/>
<evidence type="ECO:0000256" key="9">
    <source>
        <dbReference type="SAM" id="MobiDB-lite"/>
    </source>
</evidence>
<dbReference type="PROSITE" id="PS51910">
    <property type="entry name" value="GH18_2"/>
    <property type="match status" value="1"/>
</dbReference>
<feature type="region of interest" description="Disordered" evidence="9">
    <location>
        <begin position="359"/>
        <end position="383"/>
    </location>
</feature>
<keyword evidence="3 8" id="KW-0378">Hydrolase</keyword>
<name>R7RYF0_STEHR</name>
<dbReference type="InterPro" id="IPR011583">
    <property type="entry name" value="Chitinase_II/V-like_cat"/>
</dbReference>
<dbReference type="InterPro" id="IPR001223">
    <property type="entry name" value="Glyco_hydro18_cat"/>
</dbReference>
<dbReference type="PROSITE" id="PS01095">
    <property type="entry name" value="GH18_1"/>
    <property type="match status" value="1"/>
</dbReference>
<dbReference type="GO" id="GO:0006032">
    <property type="term" value="P:chitin catabolic process"/>
    <property type="evidence" value="ECO:0007669"/>
    <property type="project" value="UniProtKB-KW"/>
</dbReference>
<keyword evidence="4" id="KW-0146">Chitin degradation</keyword>
<protein>
    <recommendedName>
        <fullName evidence="10">GH18 domain-containing protein</fullName>
    </recommendedName>
</protein>
<dbReference type="SUPFAM" id="SSF51445">
    <property type="entry name" value="(Trans)glycosidases"/>
    <property type="match status" value="1"/>
</dbReference>
<reference evidence="12" key="1">
    <citation type="journal article" date="2012" name="Science">
        <title>The Paleozoic origin of enzymatic lignin decomposition reconstructed from 31 fungal genomes.</title>
        <authorList>
            <person name="Floudas D."/>
            <person name="Binder M."/>
            <person name="Riley R."/>
            <person name="Barry K."/>
            <person name="Blanchette R.A."/>
            <person name="Henrissat B."/>
            <person name="Martinez A.T."/>
            <person name="Otillar R."/>
            <person name="Spatafora J.W."/>
            <person name="Yadav J.S."/>
            <person name="Aerts A."/>
            <person name="Benoit I."/>
            <person name="Boyd A."/>
            <person name="Carlson A."/>
            <person name="Copeland A."/>
            <person name="Coutinho P.M."/>
            <person name="de Vries R.P."/>
            <person name="Ferreira P."/>
            <person name="Findley K."/>
            <person name="Foster B."/>
            <person name="Gaskell J."/>
            <person name="Glotzer D."/>
            <person name="Gorecki P."/>
            <person name="Heitman J."/>
            <person name="Hesse C."/>
            <person name="Hori C."/>
            <person name="Igarashi K."/>
            <person name="Jurgens J.A."/>
            <person name="Kallen N."/>
            <person name="Kersten P."/>
            <person name="Kohler A."/>
            <person name="Kuees U."/>
            <person name="Kumar T.K.A."/>
            <person name="Kuo A."/>
            <person name="LaButti K."/>
            <person name="Larrondo L.F."/>
            <person name="Lindquist E."/>
            <person name="Ling A."/>
            <person name="Lombard V."/>
            <person name="Lucas S."/>
            <person name="Lundell T."/>
            <person name="Martin R."/>
            <person name="McLaughlin D.J."/>
            <person name="Morgenstern I."/>
            <person name="Morin E."/>
            <person name="Murat C."/>
            <person name="Nagy L.G."/>
            <person name="Nolan M."/>
            <person name="Ohm R.A."/>
            <person name="Patyshakuliyeva A."/>
            <person name="Rokas A."/>
            <person name="Ruiz-Duenas F.J."/>
            <person name="Sabat G."/>
            <person name="Salamov A."/>
            <person name="Samejima M."/>
            <person name="Schmutz J."/>
            <person name="Slot J.C."/>
            <person name="St John F."/>
            <person name="Stenlid J."/>
            <person name="Sun H."/>
            <person name="Sun S."/>
            <person name="Syed K."/>
            <person name="Tsang A."/>
            <person name="Wiebenga A."/>
            <person name="Young D."/>
            <person name="Pisabarro A."/>
            <person name="Eastwood D.C."/>
            <person name="Martin F."/>
            <person name="Cullen D."/>
            <person name="Grigoriev I.V."/>
            <person name="Hibbett D.S."/>
        </authorList>
    </citation>
    <scope>NUCLEOTIDE SEQUENCE [LARGE SCALE GENOMIC DNA]</scope>
    <source>
        <strain evidence="12">FP-91666</strain>
    </source>
</reference>
<dbReference type="GO" id="GO:0008061">
    <property type="term" value="F:chitin binding"/>
    <property type="evidence" value="ECO:0007669"/>
    <property type="project" value="InterPro"/>
</dbReference>
<dbReference type="InterPro" id="IPR001579">
    <property type="entry name" value="Glyco_hydro_18_chit_AS"/>
</dbReference>
<evidence type="ECO:0000259" key="10">
    <source>
        <dbReference type="PROSITE" id="PS51910"/>
    </source>
</evidence>
<evidence type="ECO:0000256" key="3">
    <source>
        <dbReference type="ARBA" id="ARBA00022801"/>
    </source>
</evidence>
<keyword evidence="7" id="KW-0624">Polysaccharide degradation</keyword>
<organism evidence="11 12">
    <name type="scientific">Stereum hirsutum (strain FP-91666)</name>
    <name type="common">White-rot fungus</name>
    <dbReference type="NCBI Taxonomy" id="721885"/>
    <lineage>
        <taxon>Eukaryota</taxon>
        <taxon>Fungi</taxon>
        <taxon>Dikarya</taxon>
        <taxon>Basidiomycota</taxon>
        <taxon>Agaricomycotina</taxon>
        <taxon>Agaricomycetes</taxon>
        <taxon>Russulales</taxon>
        <taxon>Stereaceae</taxon>
        <taxon>Stereum</taxon>
    </lineage>
</organism>
<dbReference type="Pfam" id="PF00704">
    <property type="entry name" value="Glyco_hydro_18"/>
    <property type="match status" value="1"/>
</dbReference>
<dbReference type="KEGG" id="shs:STEHIDRAFT_126501"/>
<accession>R7RYF0</accession>
<evidence type="ECO:0000256" key="7">
    <source>
        <dbReference type="ARBA" id="ARBA00023326"/>
    </source>
</evidence>
<dbReference type="Gene3D" id="3.20.20.80">
    <property type="entry name" value="Glycosidases"/>
    <property type="match status" value="1"/>
</dbReference>
<dbReference type="PANTHER" id="PTHR47700">
    <property type="entry name" value="V CHITINASE, PUTATIVE (AFU_ORTHOLOGUE AFUA_6G13720)-RELATED"/>
    <property type="match status" value="1"/>
</dbReference>
<feature type="region of interest" description="Disordered" evidence="9">
    <location>
        <begin position="719"/>
        <end position="773"/>
    </location>
</feature>
<keyword evidence="6 8" id="KW-0326">Glycosidase</keyword>
<dbReference type="InterPro" id="IPR029070">
    <property type="entry name" value="Chitinase_insertion_sf"/>
</dbReference>
<dbReference type="SMART" id="SM00636">
    <property type="entry name" value="Glyco_18"/>
    <property type="match status" value="1"/>
</dbReference>
<feature type="domain" description="GH18" evidence="10">
    <location>
        <begin position="21"/>
        <end position="374"/>
    </location>
</feature>
<dbReference type="eggNOG" id="KOG2806">
    <property type="taxonomic scope" value="Eukaryota"/>
</dbReference>
<keyword evidence="12" id="KW-1185">Reference proteome</keyword>
<dbReference type="Proteomes" id="UP000053927">
    <property type="component" value="Unassembled WGS sequence"/>
</dbReference>
<evidence type="ECO:0000256" key="6">
    <source>
        <dbReference type="ARBA" id="ARBA00023295"/>
    </source>
</evidence>
<dbReference type="EMBL" id="JH687405">
    <property type="protein sequence ID" value="EIM79367.1"/>
    <property type="molecule type" value="Genomic_DNA"/>
</dbReference>
<dbReference type="InterPro" id="IPR053214">
    <property type="entry name" value="LysM12-like"/>
</dbReference>
<keyword evidence="5" id="KW-0119">Carbohydrate metabolism</keyword>
<dbReference type="PANTHER" id="PTHR47700:SF2">
    <property type="entry name" value="CHITINASE"/>
    <property type="match status" value="1"/>
</dbReference>
<dbReference type="GO" id="GO:0008843">
    <property type="term" value="F:endochitinase activity"/>
    <property type="evidence" value="ECO:0007669"/>
    <property type="project" value="UniProtKB-EC"/>
</dbReference>
<dbReference type="OrthoDB" id="73875at2759"/>
<dbReference type="RefSeq" id="XP_007311505.1">
    <property type="nucleotide sequence ID" value="XM_007311443.1"/>
</dbReference>
<dbReference type="GeneID" id="18797775"/>
<dbReference type="SUPFAM" id="SSF54556">
    <property type="entry name" value="Chitinase insertion domain"/>
    <property type="match status" value="1"/>
</dbReference>
<evidence type="ECO:0000256" key="2">
    <source>
        <dbReference type="ARBA" id="ARBA00022669"/>
    </source>
</evidence>
<comment type="catalytic activity">
    <reaction evidence="1">
        <text>Random endo-hydrolysis of N-acetyl-beta-D-glucosaminide (1-&gt;4)-beta-linkages in chitin and chitodextrins.</text>
        <dbReference type="EC" id="3.2.1.14"/>
    </reaction>
</comment>
<keyword evidence="2" id="KW-0147">Chitin-binding</keyword>
<dbReference type="GO" id="GO:0000272">
    <property type="term" value="P:polysaccharide catabolic process"/>
    <property type="evidence" value="ECO:0007669"/>
    <property type="project" value="UniProtKB-KW"/>
</dbReference>
<evidence type="ECO:0000256" key="4">
    <source>
        <dbReference type="ARBA" id="ARBA00023024"/>
    </source>
</evidence>
<gene>
    <name evidence="11" type="ORF">STEHIDRAFT_126501</name>
</gene>
<dbReference type="AlphaFoldDB" id="R7RYF0"/>